<proteinExistence type="predicted"/>
<keyword evidence="3" id="KW-1185">Reference proteome</keyword>
<sequence length="179" mass="19511">MWYVVNKAVDSLFGVENCQENLRSGKYGIEVVINYLKNAYAGGVLTKDTPENLTSKIRNSTPGPVKKPLNAPKANLGPSKSTPQILKKSPQSTKPDPGIHNTNSKGTTAVFNQSRINDTKILSKCPNSTKTQVCDKCSISRHHDGSPQDLLFNCHCGAPPILFLKGQHQSAEVHWQSDG</sequence>
<dbReference type="RefSeq" id="XP_003329931.1">
    <property type="nucleotide sequence ID" value="XM_003329883.1"/>
</dbReference>
<evidence type="ECO:0000256" key="1">
    <source>
        <dbReference type="SAM" id="MobiDB-lite"/>
    </source>
</evidence>
<evidence type="ECO:0000313" key="2">
    <source>
        <dbReference type="EMBL" id="EFP85512.1"/>
    </source>
</evidence>
<dbReference type="GeneID" id="10544064"/>
<dbReference type="InParanoid" id="E3KMI7"/>
<dbReference type="EMBL" id="DS178295">
    <property type="protein sequence ID" value="EFP85512.1"/>
    <property type="molecule type" value="Genomic_DNA"/>
</dbReference>
<accession>E3KMI7</accession>
<protein>
    <submittedName>
        <fullName evidence="2">Uncharacterized protein</fullName>
    </submittedName>
</protein>
<reference key="1">
    <citation type="submission" date="2007-01" db="EMBL/GenBank/DDBJ databases">
        <title>The Genome Sequence of Puccinia graminis f. sp. tritici Strain CRL 75-36-700-3.</title>
        <authorList>
            <consortium name="The Broad Institute Genome Sequencing Platform"/>
            <person name="Birren B."/>
            <person name="Lander E."/>
            <person name="Galagan J."/>
            <person name="Nusbaum C."/>
            <person name="Devon K."/>
            <person name="Cuomo C."/>
            <person name="Jaffe D."/>
            <person name="Butler J."/>
            <person name="Alvarez P."/>
            <person name="Gnerre S."/>
            <person name="Grabherr M."/>
            <person name="Mauceli E."/>
            <person name="Brockman W."/>
            <person name="Young S."/>
            <person name="LaButti K."/>
            <person name="Sykes S."/>
            <person name="DeCaprio D."/>
            <person name="Crawford M."/>
            <person name="Koehrsen M."/>
            <person name="Engels R."/>
            <person name="Montgomery P."/>
            <person name="Pearson M."/>
            <person name="Howarth C."/>
            <person name="Larson L."/>
            <person name="White J."/>
            <person name="Zeng Q."/>
            <person name="Kodira C."/>
            <person name="Yandava C."/>
            <person name="Alvarado L."/>
            <person name="O'Leary S."/>
            <person name="Szabo L."/>
            <person name="Dean R."/>
            <person name="Schein J."/>
        </authorList>
    </citation>
    <scope>NUCLEOTIDE SEQUENCE</scope>
    <source>
        <strain>CRL 75-36-700-3</strain>
    </source>
</reference>
<feature type="compositionally biased region" description="Polar residues" evidence="1">
    <location>
        <begin position="51"/>
        <end position="62"/>
    </location>
</feature>
<dbReference type="VEuPathDB" id="FungiDB:PGTG_11868"/>
<dbReference type="OrthoDB" id="3265283at2759"/>
<evidence type="ECO:0000313" key="3">
    <source>
        <dbReference type="Proteomes" id="UP000008783"/>
    </source>
</evidence>
<dbReference type="AlphaFoldDB" id="E3KMI7"/>
<name>E3KMI7_PUCGT</name>
<organism evidence="2 3">
    <name type="scientific">Puccinia graminis f. sp. tritici (strain CRL 75-36-700-3 / race SCCL)</name>
    <name type="common">Black stem rust fungus</name>
    <dbReference type="NCBI Taxonomy" id="418459"/>
    <lineage>
        <taxon>Eukaryota</taxon>
        <taxon>Fungi</taxon>
        <taxon>Dikarya</taxon>
        <taxon>Basidiomycota</taxon>
        <taxon>Pucciniomycotina</taxon>
        <taxon>Pucciniomycetes</taxon>
        <taxon>Pucciniales</taxon>
        <taxon>Pucciniaceae</taxon>
        <taxon>Puccinia</taxon>
    </lineage>
</organism>
<dbReference type="Proteomes" id="UP000008783">
    <property type="component" value="Unassembled WGS sequence"/>
</dbReference>
<reference evidence="3" key="2">
    <citation type="journal article" date="2011" name="Proc. Natl. Acad. Sci. U.S.A.">
        <title>Obligate biotrophy features unraveled by the genomic analysis of rust fungi.</title>
        <authorList>
            <person name="Duplessis S."/>
            <person name="Cuomo C.A."/>
            <person name="Lin Y.-C."/>
            <person name="Aerts A."/>
            <person name="Tisserant E."/>
            <person name="Veneault-Fourrey C."/>
            <person name="Joly D.L."/>
            <person name="Hacquard S."/>
            <person name="Amselem J."/>
            <person name="Cantarel B.L."/>
            <person name="Chiu R."/>
            <person name="Coutinho P.M."/>
            <person name="Feau N."/>
            <person name="Field M."/>
            <person name="Frey P."/>
            <person name="Gelhaye E."/>
            <person name="Goldberg J."/>
            <person name="Grabherr M.G."/>
            <person name="Kodira C.D."/>
            <person name="Kohler A."/>
            <person name="Kuees U."/>
            <person name="Lindquist E.A."/>
            <person name="Lucas S.M."/>
            <person name="Mago R."/>
            <person name="Mauceli E."/>
            <person name="Morin E."/>
            <person name="Murat C."/>
            <person name="Pangilinan J.L."/>
            <person name="Park R."/>
            <person name="Pearson M."/>
            <person name="Quesneville H."/>
            <person name="Rouhier N."/>
            <person name="Sakthikumar S."/>
            <person name="Salamov A.A."/>
            <person name="Schmutz J."/>
            <person name="Selles B."/>
            <person name="Shapiro H."/>
            <person name="Tanguay P."/>
            <person name="Tuskan G.A."/>
            <person name="Henrissat B."/>
            <person name="Van de Peer Y."/>
            <person name="Rouze P."/>
            <person name="Ellis J.G."/>
            <person name="Dodds P.N."/>
            <person name="Schein J.E."/>
            <person name="Zhong S."/>
            <person name="Hamelin R.C."/>
            <person name="Grigoriev I.V."/>
            <person name="Szabo L.J."/>
            <person name="Martin F."/>
        </authorList>
    </citation>
    <scope>NUCLEOTIDE SEQUENCE [LARGE SCALE GENOMIC DNA]</scope>
    <source>
        <strain evidence="3">CRL 75-36-700-3 / race SCCL</strain>
    </source>
</reference>
<feature type="compositionally biased region" description="Polar residues" evidence="1">
    <location>
        <begin position="78"/>
        <end position="106"/>
    </location>
</feature>
<dbReference type="HOGENOM" id="CLU_1504166_0_0_1"/>
<dbReference type="KEGG" id="pgr:PGTG_11868"/>
<gene>
    <name evidence="2" type="ORF">PGTG_11868</name>
</gene>
<feature type="region of interest" description="Disordered" evidence="1">
    <location>
        <begin position="47"/>
        <end position="106"/>
    </location>
</feature>